<feature type="region of interest" description="Disordered" evidence="1">
    <location>
        <begin position="507"/>
        <end position="556"/>
    </location>
</feature>
<dbReference type="HOGENOM" id="CLU_029464_0_0_1"/>
<dbReference type="STRING" id="5601.A0A0D2FPI9"/>
<dbReference type="AlphaFoldDB" id="A0A0D2FPI9"/>
<proteinExistence type="predicted"/>
<evidence type="ECO:0000256" key="1">
    <source>
        <dbReference type="SAM" id="MobiDB-lite"/>
    </source>
</evidence>
<reference evidence="2 3" key="1">
    <citation type="submission" date="2015-01" db="EMBL/GenBank/DDBJ databases">
        <title>The Genome Sequence of Capronia semiimmersa CBS27337.</title>
        <authorList>
            <consortium name="The Broad Institute Genomics Platform"/>
            <person name="Cuomo C."/>
            <person name="de Hoog S."/>
            <person name="Gorbushina A."/>
            <person name="Stielow B."/>
            <person name="Teixiera M."/>
            <person name="Abouelleil A."/>
            <person name="Chapman S.B."/>
            <person name="Priest M."/>
            <person name="Young S.K."/>
            <person name="Wortman J."/>
            <person name="Nusbaum C."/>
            <person name="Birren B."/>
        </authorList>
    </citation>
    <scope>NUCLEOTIDE SEQUENCE [LARGE SCALE GENOMIC DNA]</scope>
    <source>
        <strain evidence="2 3">CBS 27337</strain>
    </source>
</reference>
<gene>
    <name evidence="2" type="ORF">PV04_02519</name>
</gene>
<name>A0A0D2FPI9_9EURO</name>
<dbReference type="PANTHER" id="PTHR42037:SF1">
    <property type="match status" value="1"/>
</dbReference>
<dbReference type="Proteomes" id="UP000054266">
    <property type="component" value="Unassembled WGS sequence"/>
</dbReference>
<evidence type="ECO:0000313" key="2">
    <source>
        <dbReference type="EMBL" id="KIW70228.1"/>
    </source>
</evidence>
<dbReference type="InterPro" id="IPR027796">
    <property type="entry name" value="OTT_1508_deam-like"/>
</dbReference>
<sequence>MSGDHSARACFLSSLLGGFCRIMPSDKLLHTAKPKYSIWKDLPEDEFRQTVIALSRATNGVPDDSRHWWSMSNSSQHLQSAIEPRTLPSQTEKRLADDFAFILAAQQGVNTVTAICIEEVHEPLGVVLRVAANEGVQRQVRKTLKRICDCLMSCAKKELPLRSCISRISALVLSLSQERIKSRMRLFLGQPPAHRAERGGANEVDLRKTLARMQAEASTPAAIHLVNRISGLRRKFKNALRLGNSLSTPQMEEIVSESFSITTSDGAMPFRTTLKNAGLSARKWFNNKFIMQVDKLAAYHRIPDTLAREVHRKATRPLFSNIKIEYLDAYQPSLSPVSLTGKRVHCHVHAEVQLVIHYLQSAPTLLPRFIGTSKAACFLCHLFITEHGCFTVSTWHGRLYDQWTIPDLAEYSPESVAILRTIIQRMNGKCSRLLTTTHSPRSYPLTSRHNLQEFPQFSPATTVLTAKHASRSSNIQPIDPIIEGTGGSPEVVAISKPLPTLSIIELDKVDTPTDGSETPRQRSLRTLSEDAVATPTKEHSLASDETSSDEWWESDSSTSTLTASSARPVQLLPDEPHFAAVAGLEIMTEIQPPAVGMMTLRTDGALGDSLEGHAIKLEELHAGQEVTYDRRENESSVVLRFQEHEREVCRVILEWA</sequence>
<keyword evidence="3" id="KW-1185">Reference proteome</keyword>
<organism evidence="2 3">
    <name type="scientific">Phialophora macrospora</name>
    <dbReference type="NCBI Taxonomy" id="1851006"/>
    <lineage>
        <taxon>Eukaryota</taxon>
        <taxon>Fungi</taxon>
        <taxon>Dikarya</taxon>
        <taxon>Ascomycota</taxon>
        <taxon>Pezizomycotina</taxon>
        <taxon>Eurotiomycetes</taxon>
        <taxon>Chaetothyriomycetidae</taxon>
        <taxon>Chaetothyriales</taxon>
        <taxon>Herpotrichiellaceae</taxon>
        <taxon>Phialophora</taxon>
    </lineage>
</organism>
<dbReference type="Pfam" id="PF14441">
    <property type="entry name" value="OTT_1508_deam"/>
    <property type="match status" value="1"/>
</dbReference>
<dbReference type="EMBL" id="KN846957">
    <property type="protein sequence ID" value="KIW70228.1"/>
    <property type="molecule type" value="Genomic_DNA"/>
</dbReference>
<dbReference type="PANTHER" id="PTHR42037">
    <property type="match status" value="1"/>
</dbReference>
<evidence type="ECO:0000313" key="3">
    <source>
        <dbReference type="Proteomes" id="UP000054266"/>
    </source>
</evidence>
<protein>
    <submittedName>
        <fullName evidence="2">Uncharacterized protein</fullName>
    </submittedName>
</protein>
<accession>A0A0D2FPI9</accession>